<dbReference type="InterPro" id="IPR001387">
    <property type="entry name" value="Cro/C1-type_HTH"/>
</dbReference>
<dbReference type="AlphaFoldDB" id="A0A9D1QU11"/>
<dbReference type="PROSITE" id="PS50943">
    <property type="entry name" value="HTH_CROC1"/>
    <property type="match status" value="1"/>
</dbReference>
<evidence type="ECO:0000259" key="1">
    <source>
        <dbReference type="PROSITE" id="PS50943"/>
    </source>
</evidence>
<reference evidence="2" key="1">
    <citation type="journal article" date="2021" name="PeerJ">
        <title>Extensive microbial diversity within the chicken gut microbiome revealed by metagenomics and culture.</title>
        <authorList>
            <person name="Gilroy R."/>
            <person name="Ravi A."/>
            <person name="Getino M."/>
            <person name="Pursley I."/>
            <person name="Horton D.L."/>
            <person name="Alikhan N.F."/>
            <person name="Baker D."/>
            <person name="Gharbi K."/>
            <person name="Hall N."/>
            <person name="Watson M."/>
            <person name="Adriaenssens E.M."/>
            <person name="Foster-Nyarko E."/>
            <person name="Jarju S."/>
            <person name="Secka A."/>
            <person name="Antonio M."/>
            <person name="Oren A."/>
            <person name="Chaudhuri R.R."/>
            <person name="La Ragione R."/>
            <person name="Hildebrand F."/>
            <person name="Pallen M.J."/>
        </authorList>
    </citation>
    <scope>NUCLEOTIDE SEQUENCE</scope>
    <source>
        <strain evidence="2">CHK173-259</strain>
    </source>
</reference>
<evidence type="ECO:0000313" key="2">
    <source>
        <dbReference type="EMBL" id="HIW72664.1"/>
    </source>
</evidence>
<dbReference type="Gene3D" id="1.10.260.40">
    <property type="entry name" value="lambda repressor-like DNA-binding domains"/>
    <property type="match status" value="1"/>
</dbReference>
<organism evidence="2 3">
    <name type="scientific">Candidatus Levilactobacillus faecigallinarum</name>
    <dbReference type="NCBI Taxonomy" id="2838638"/>
    <lineage>
        <taxon>Bacteria</taxon>
        <taxon>Bacillati</taxon>
        <taxon>Bacillota</taxon>
        <taxon>Bacilli</taxon>
        <taxon>Lactobacillales</taxon>
        <taxon>Lactobacillaceae</taxon>
        <taxon>Levilactobacillus</taxon>
    </lineage>
</organism>
<dbReference type="GO" id="GO:0003677">
    <property type="term" value="F:DNA binding"/>
    <property type="evidence" value="ECO:0007669"/>
    <property type="project" value="InterPro"/>
</dbReference>
<gene>
    <name evidence="2" type="ORF">H9875_08585</name>
</gene>
<protein>
    <submittedName>
        <fullName evidence="2">Helix-turn-helix transcriptional regulator</fullName>
    </submittedName>
</protein>
<proteinExistence type="predicted"/>
<feature type="domain" description="HTH cro/C1-type" evidence="1">
    <location>
        <begin position="21"/>
        <end position="69"/>
    </location>
</feature>
<dbReference type="Pfam" id="PF13443">
    <property type="entry name" value="HTH_26"/>
    <property type="match status" value="1"/>
</dbReference>
<reference evidence="2" key="2">
    <citation type="submission" date="2021-04" db="EMBL/GenBank/DDBJ databases">
        <authorList>
            <person name="Gilroy R."/>
        </authorList>
    </citation>
    <scope>NUCLEOTIDE SEQUENCE</scope>
    <source>
        <strain evidence="2">CHK173-259</strain>
    </source>
</reference>
<dbReference type="SUPFAM" id="SSF47413">
    <property type="entry name" value="lambda repressor-like DNA-binding domains"/>
    <property type="match status" value="1"/>
</dbReference>
<comment type="caution">
    <text evidence="2">The sequence shown here is derived from an EMBL/GenBank/DDBJ whole genome shotgun (WGS) entry which is preliminary data.</text>
</comment>
<name>A0A9D1QU11_9LACO</name>
<dbReference type="Proteomes" id="UP000886822">
    <property type="component" value="Unassembled WGS sequence"/>
</dbReference>
<evidence type="ECO:0000313" key="3">
    <source>
        <dbReference type="Proteomes" id="UP000886822"/>
    </source>
</evidence>
<dbReference type="CDD" id="cd00093">
    <property type="entry name" value="HTH_XRE"/>
    <property type="match status" value="1"/>
</dbReference>
<dbReference type="EMBL" id="DXGJ01000065">
    <property type="protein sequence ID" value="HIW72664.1"/>
    <property type="molecule type" value="Genomic_DNA"/>
</dbReference>
<accession>A0A9D1QU11</accession>
<dbReference type="InterPro" id="IPR010982">
    <property type="entry name" value="Lambda_DNA-bd_dom_sf"/>
</dbReference>
<sequence length="99" mass="10729">MEKVRMDATLATNVRVVMACKGLSIPDVVSQSGLSRTTFTAIRTAKVGDVRLSTVRDLARALGMSLEWLITPHKFLGGDQSHEVTNSASAKVDVLPQFE</sequence>